<organism evidence="1">
    <name type="scientific">Anguilla anguilla</name>
    <name type="common">European freshwater eel</name>
    <name type="synonym">Muraena anguilla</name>
    <dbReference type="NCBI Taxonomy" id="7936"/>
    <lineage>
        <taxon>Eukaryota</taxon>
        <taxon>Metazoa</taxon>
        <taxon>Chordata</taxon>
        <taxon>Craniata</taxon>
        <taxon>Vertebrata</taxon>
        <taxon>Euteleostomi</taxon>
        <taxon>Actinopterygii</taxon>
        <taxon>Neopterygii</taxon>
        <taxon>Teleostei</taxon>
        <taxon>Anguilliformes</taxon>
        <taxon>Anguillidae</taxon>
        <taxon>Anguilla</taxon>
    </lineage>
</organism>
<name>A0A0E9X2W0_ANGAN</name>
<reference evidence="1" key="1">
    <citation type="submission" date="2014-11" db="EMBL/GenBank/DDBJ databases">
        <authorList>
            <person name="Amaro Gonzalez C."/>
        </authorList>
    </citation>
    <scope>NUCLEOTIDE SEQUENCE</scope>
</reference>
<sequence>MLLVCWKIPLACGNKLQKLNFKIYFQLTEHCNFQQNHDCMNPYILNVNFCLGMHPSIFRARISHRIKC</sequence>
<protein>
    <submittedName>
        <fullName evidence="1">Uncharacterized protein</fullName>
    </submittedName>
</protein>
<proteinExistence type="predicted"/>
<evidence type="ECO:0000313" key="1">
    <source>
        <dbReference type="EMBL" id="JAH96904.1"/>
    </source>
</evidence>
<dbReference type="EMBL" id="GBXM01011673">
    <property type="protein sequence ID" value="JAH96904.1"/>
    <property type="molecule type" value="Transcribed_RNA"/>
</dbReference>
<dbReference type="AlphaFoldDB" id="A0A0E9X2W0"/>
<reference evidence="1" key="2">
    <citation type="journal article" date="2015" name="Fish Shellfish Immunol.">
        <title>Early steps in the European eel (Anguilla anguilla)-Vibrio vulnificus interaction in the gills: Role of the RtxA13 toxin.</title>
        <authorList>
            <person name="Callol A."/>
            <person name="Pajuelo D."/>
            <person name="Ebbesson L."/>
            <person name="Teles M."/>
            <person name="MacKenzie S."/>
            <person name="Amaro C."/>
        </authorList>
    </citation>
    <scope>NUCLEOTIDE SEQUENCE</scope>
</reference>
<accession>A0A0E9X2W0</accession>